<dbReference type="Gene3D" id="3.30.200.20">
    <property type="entry name" value="Phosphorylase Kinase, domain 1"/>
    <property type="match status" value="1"/>
</dbReference>
<dbReference type="RefSeq" id="WP_148931449.1">
    <property type="nucleotide sequence ID" value="NZ_VNHS01000009.1"/>
</dbReference>
<dbReference type="SUPFAM" id="SSF56112">
    <property type="entry name" value="Protein kinase-like (PK-like)"/>
    <property type="match status" value="1"/>
</dbReference>
<sequence>MMKTEVVRVDKKLKQLFNSEVLSEAAERFGIRPDTLRELNGFQNFVYAGIAGEREIILRIALRAHRDAAATRAELEFVTYLSESGLPVPKPVRSVTGEEIHLVHDEFVATAFERVPGRHVRIAEESNAYYEDLGRLVGRIHQMSRRYAPRQPRRYEWRENAFLTRFKSYCPPALHDSFDRILKEVSLLPQENDAYGLIHGDVSSGNYLNEGDRVHLIDFDQAEYSWFVSDIATPLFYEIPIPWVVDGERRKEIAKRFFVNFLNGYSAISGAVPDAWLKQIPLFLALKQAIVLSALYRSRDFQAPDWSGWDEQARRFYYGNMLNSAPYIDLDFSRI</sequence>
<evidence type="ECO:0000259" key="2">
    <source>
        <dbReference type="Pfam" id="PF01636"/>
    </source>
</evidence>
<dbReference type="Gene3D" id="3.90.1200.10">
    <property type="match status" value="1"/>
</dbReference>
<evidence type="ECO:0000313" key="4">
    <source>
        <dbReference type="Proteomes" id="UP000323257"/>
    </source>
</evidence>
<evidence type="ECO:0000256" key="1">
    <source>
        <dbReference type="ARBA" id="ARBA00038240"/>
    </source>
</evidence>
<comment type="similarity">
    <text evidence="1">Belongs to the pseudomonas-type ThrB family.</text>
</comment>
<dbReference type="EMBL" id="VNHS01000009">
    <property type="protein sequence ID" value="TYP71822.1"/>
    <property type="molecule type" value="Genomic_DNA"/>
</dbReference>
<dbReference type="Pfam" id="PF01636">
    <property type="entry name" value="APH"/>
    <property type="match status" value="1"/>
</dbReference>
<evidence type="ECO:0000313" key="3">
    <source>
        <dbReference type="EMBL" id="TYP71822.1"/>
    </source>
</evidence>
<dbReference type="Proteomes" id="UP000323257">
    <property type="component" value="Unassembled WGS sequence"/>
</dbReference>
<dbReference type="AlphaFoldDB" id="A0A5S5C047"/>
<gene>
    <name evidence="3" type="ORF">BCM02_109100</name>
</gene>
<dbReference type="PANTHER" id="PTHR21064:SF6">
    <property type="entry name" value="AMINOGLYCOSIDE PHOSPHOTRANSFERASE DOMAIN-CONTAINING PROTEIN"/>
    <property type="match status" value="1"/>
</dbReference>
<keyword evidence="3" id="KW-0418">Kinase</keyword>
<keyword evidence="3" id="KW-0808">Transferase</keyword>
<protein>
    <submittedName>
        <fullName evidence="3">Ser/Thr protein kinase RdoA (MazF antagonist)</fullName>
    </submittedName>
</protein>
<keyword evidence="4" id="KW-1185">Reference proteome</keyword>
<name>A0A5S5C047_9BACL</name>
<dbReference type="PANTHER" id="PTHR21064">
    <property type="entry name" value="AMINOGLYCOSIDE PHOSPHOTRANSFERASE DOMAIN-CONTAINING PROTEIN-RELATED"/>
    <property type="match status" value="1"/>
</dbReference>
<feature type="domain" description="Aminoglycoside phosphotransferase" evidence="2">
    <location>
        <begin position="40"/>
        <end position="239"/>
    </location>
</feature>
<dbReference type="GO" id="GO:0004413">
    <property type="term" value="F:homoserine kinase activity"/>
    <property type="evidence" value="ECO:0007669"/>
    <property type="project" value="TreeGrafter"/>
</dbReference>
<proteinExistence type="inferred from homology"/>
<dbReference type="OrthoDB" id="4030632at2"/>
<dbReference type="InterPro" id="IPR050249">
    <property type="entry name" value="Pseudomonas-type_ThrB"/>
</dbReference>
<organism evidence="3 4">
    <name type="scientific">Paenibacillus methanolicus</name>
    <dbReference type="NCBI Taxonomy" id="582686"/>
    <lineage>
        <taxon>Bacteria</taxon>
        <taxon>Bacillati</taxon>
        <taxon>Bacillota</taxon>
        <taxon>Bacilli</taxon>
        <taxon>Bacillales</taxon>
        <taxon>Paenibacillaceae</taxon>
        <taxon>Paenibacillus</taxon>
    </lineage>
</organism>
<dbReference type="InterPro" id="IPR011009">
    <property type="entry name" value="Kinase-like_dom_sf"/>
</dbReference>
<dbReference type="InterPro" id="IPR002575">
    <property type="entry name" value="Aminoglycoside_PTrfase"/>
</dbReference>
<comment type="caution">
    <text evidence="3">The sequence shown here is derived from an EMBL/GenBank/DDBJ whole genome shotgun (WGS) entry which is preliminary data.</text>
</comment>
<accession>A0A5S5C047</accession>
<dbReference type="GO" id="GO:0009088">
    <property type="term" value="P:threonine biosynthetic process"/>
    <property type="evidence" value="ECO:0007669"/>
    <property type="project" value="TreeGrafter"/>
</dbReference>
<reference evidence="3 4" key="1">
    <citation type="submission" date="2019-07" db="EMBL/GenBank/DDBJ databases">
        <title>Genomic Encyclopedia of Type Strains, Phase III (KMG-III): the genomes of soil and plant-associated and newly described type strains.</title>
        <authorList>
            <person name="Whitman W."/>
        </authorList>
    </citation>
    <scope>NUCLEOTIDE SEQUENCE [LARGE SCALE GENOMIC DNA]</scope>
    <source>
        <strain evidence="3 4">BL24</strain>
    </source>
</reference>